<dbReference type="Pfam" id="PF07811">
    <property type="entry name" value="TadE"/>
    <property type="match status" value="1"/>
</dbReference>
<dbReference type="EMBL" id="BPQI01000228">
    <property type="protein sequence ID" value="GJD59590.1"/>
    <property type="molecule type" value="Genomic_DNA"/>
</dbReference>
<sequence>MGPSIARRPRPWRSAGAAFLSDRDGAAAVEFALVAVPFLGLCTAIIQVAFLIWAGQNFDRTLQNGVRTLLTGQFQIARAAQSNAPSVQNALRDAICGPSSARVLTLFSCTDLRIDVTTSNSFAGSTAGTPFNSATGTWNTGFGSNYTCPKPGAIVTVTAAVEFPTFLGLLSVNFRTFSSGTHLLMSTAVFRTEPYETGGGASACGT</sequence>
<keyword evidence="1" id="KW-0812">Transmembrane</keyword>
<dbReference type="Proteomes" id="UP000401717">
    <property type="component" value="Unassembled WGS sequence"/>
</dbReference>
<keyword evidence="1" id="KW-1133">Transmembrane helix</keyword>
<keyword evidence="6" id="KW-1185">Reference proteome</keyword>
<feature type="transmembrane region" description="Helical" evidence="1">
    <location>
        <begin position="31"/>
        <end position="54"/>
    </location>
</feature>
<dbReference type="OrthoDB" id="7349713at2"/>
<accession>A0A564FRS0</accession>
<proteinExistence type="predicted"/>
<evidence type="ECO:0000256" key="1">
    <source>
        <dbReference type="SAM" id="Phobius"/>
    </source>
</evidence>
<dbReference type="EMBL" id="CABFVH010000002">
    <property type="protein sequence ID" value="VUF10879.1"/>
    <property type="molecule type" value="Genomic_DNA"/>
</dbReference>
<keyword evidence="1" id="KW-0472">Membrane</keyword>
<protein>
    <recommendedName>
        <fullName evidence="2">TadE-like domain-containing protein</fullName>
    </recommendedName>
</protein>
<dbReference type="InterPro" id="IPR012495">
    <property type="entry name" value="TadE-like_dom"/>
</dbReference>
<dbReference type="Proteomes" id="UP001055303">
    <property type="component" value="Unassembled WGS sequence"/>
</dbReference>
<dbReference type="AlphaFoldDB" id="A0A564FRS0"/>
<evidence type="ECO:0000313" key="3">
    <source>
        <dbReference type="EMBL" id="GJD59590.1"/>
    </source>
</evidence>
<reference evidence="3" key="2">
    <citation type="journal article" date="2021" name="Front. Microbiol.">
        <title>Comprehensive Comparative Genomics and Phenotyping of Methylobacterium Species.</title>
        <authorList>
            <person name="Alessa O."/>
            <person name="Ogura Y."/>
            <person name="Fujitani Y."/>
            <person name="Takami H."/>
            <person name="Hayashi T."/>
            <person name="Sahin N."/>
            <person name="Tani A."/>
        </authorList>
    </citation>
    <scope>NUCLEOTIDE SEQUENCE</scope>
    <source>
        <strain evidence="3">DSM 22415</strain>
    </source>
</reference>
<name>A0A564FRS0_9HYPH</name>
<feature type="domain" description="TadE-like" evidence="2">
    <location>
        <begin position="25"/>
        <end position="67"/>
    </location>
</feature>
<reference evidence="4 5" key="1">
    <citation type="submission" date="2019-06" db="EMBL/GenBank/DDBJ databases">
        <authorList>
            <person name="Rodrigo-Torres L."/>
            <person name="Arahal R. D."/>
            <person name="Lucena T."/>
        </authorList>
    </citation>
    <scope>NUCLEOTIDE SEQUENCE [LARGE SCALE GENOMIC DNA]</scope>
    <source>
        <strain evidence="4 5">SW08-7</strain>
    </source>
</reference>
<reference evidence="3" key="3">
    <citation type="submission" date="2021-08" db="EMBL/GenBank/DDBJ databases">
        <authorList>
            <person name="Tani A."/>
            <person name="Ola A."/>
            <person name="Ogura Y."/>
            <person name="Katsura K."/>
            <person name="Hayashi T."/>
        </authorList>
    </citation>
    <scope>NUCLEOTIDE SEQUENCE</scope>
    <source>
        <strain evidence="3">DSM 22415</strain>
    </source>
</reference>
<evidence type="ECO:0000313" key="4">
    <source>
        <dbReference type="EMBL" id="VUF10879.1"/>
    </source>
</evidence>
<evidence type="ECO:0000259" key="2">
    <source>
        <dbReference type="Pfam" id="PF07811"/>
    </source>
</evidence>
<evidence type="ECO:0000313" key="5">
    <source>
        <dbReference type="Proteomes" id="UP000401717"/>
    </source>
</evidence>
<evidence type="ECO:0000313" key="6">
    <source>
        <dbReference type="Proteomes" id="UP001055303"/>
    </source>
</evidence>
<gene>
    <name evidence="3" type="ORF">IFDJLNFL_5519</name>
    <name evidence="4" type="ORF">MTDSW087_00551</name>
</gene>
<dbReference type="RefSeq" id="WP_144759881.1">
    <property type="nucleotide sequence ID" value="NZ_BPQI01000228.1"/>
</dbReference>
<organism evidence="4 5">
    <name type="scientific">Methylobacterium dankookense</name>
    <dbReference type="NCBI Taxonomy" id="560405"/>
    <lineage>
        <taxon>Bacteria</taxon>
        <taxon>Pseudomonadati</taxon>
        <taxon>Pseudomonadota</taxon>
        <taxon>Alphaproteobacteria</taxon>
        <taxon>Hyphomicrobiales</taxon>
        <taxon>Methylobacteriaceae</taxon>
        <taxon>Methylobacterium</taxon>
    </lineage>
</organism>